<feature type="transmembrane region" description="Helical" evidence="6">
    <location>
        <begin position="21"/>
        <end position="48"/>
    </location>
</feature>
<evidence type="ECO:0000256" key="4">
    <source>
        <dbReference type="ARBA" id="ARBA00022989"/>
    </source>
</evidence>
<feature type="transmembrane region" description="Helical" evidence="6">
    <location>
        <begin position="409"/>
        <end position="429"/>
    </location>
</feature>
<keyword evidence="4 6" id="KW-1133">Transmembrane helix</keyword>
<feature type="transmembrane region" description="Helical" evidence="6">
    <location>
        <begin position="381"/>
        <end position="403"/>
    </location>
</feature>
<evidence type="ECO:0000256" key="3">
    <source>
        <dbReference type="ARBA" id="ARBA00022692"/>
    </source>
</evidence>
<evidence type="ECO:0000313" key="8">
    <source>
        <dbReference type="EMBL" id="QDZ15254.1"/>
    </source>
</evidence>
<dbReference type="Proteomes" id="UP000320216">
    <property type="component" value="Chromosome"/>
</dbReference>
<feature type="transmembrane region" description="Helical" evidence="6">
    <location>
        <begin position="221"/>
        <end position="247"/>
    </location>
</feature>
<dbReference type="KEGG" id="huw:FPZ11_11230"/>
<dbReference type="InterPro" id="IPR003838">
    <property type="entry name" value="ABC3_permease_C"/>
</dbReference>
<dbReference type="RefSeq" id="WP_146320948.1">
    <property type="nucleotide sequence ID" value="NZ_CP042305.1"/>
</dbReference>
<evidence type="ECO:0000256" key="6">
    <source>
        <dbReference type="SAM" id="Phobius"/>
    </source>
</evidence>
<evidence type="ECO:0000256" key="5">
    <source>
        <dbReference type="ARBA" id="ARBA00023136"/>
    </source>
</evidence>
<comment type="subcellular location">
    <subcellularLocation>
        <location evidence="1">Cell membrane</location>
        <topology evidence="1">Multi-pass membrane protein</topology>
    </subcellularLocation>
</comment>
<proteinExistence type="predicted"/>
<sequence>MSTIAVARLLARPTASGRAALVLPIVAFGIATALLLTTLAGAISFFRWHDSLGILYQALAVFASALLLVPLASLGGSAARLSARRRDDRLATLRLLGATTGFVARITVLESAALAVVGAVAGTLLYVVLTPLVGLIHFRGEAIGALALLLNPLIVLAVIIGVGLLAAVSAAIGLRGVIVSPLGVRTRQTAPKTRWVRLIVGVIVLGAVVFCVANPDVFGGSVAIIVVLTAAFVAANAVLGLVGPLVIRLFAKSGLRKAETPQRLIAARTVLESPKAAWRQVSGVSMTCFIAVFAGTALAMIGAVSGDRQEYDQLVLLADIRTGVYITLAISFVMVACSVGVSQASAILDRRDLYVSLDRLGMPVRTMNAARARAVLSPLRVVTIGSSVTAAVVVLPLAGVTLVLAPLSLLTIAASIAAGILVVALGVVATRPVLRRVLAEPATLAE</sequence>
<protein>
    <submittedName>
        <fullName evidence="8">FtsX-like permease family protein</fullName>
    </submittedName>
</protein>
<evidence type="ECO:0000259" key="7">
    <source>
        <dbReference type="Pfam" id="PF02687"/>
    </source>
</evidence>
<feature type="transmembrane region" description="Helical" evidence="6">
    <location>
        <begin position="324"/>
        <end position="348"/>
    </location>
</feature>
<dbReference type="OrthoDB" id="5118998at2"/>
<feature type="transmembrane region" description="Helical" evidence="6">
    <location>
        <begin position="102"/>
        <end position="129"/>
    </location>
</feature>
<feature type="transmembrane region" description="Helical" evidence="6">
    <location>
        <begin position="195"/>
        <end position="215"/>
    </location>
</feature>
<accession>A0A5B8M5N2</accession>
<feature type="domain" description="ABC3 transporter permease C-terminal" evidence="7">
    <location>
        <begin position="62"/>
        <end position="175"/>
    </location>
</feature>
<evidence type="ECO:0000313" key="9">
    <source>
        <dbReference type="Proteomes" id="UP000320216"/>
    </source>
</evidence>
<keyword evidence="9" id="KW-1185">Reference proteome</keyword>
<feature type="transmembrane region" description="Helical" evidence="6">
    <location>
        <begin position="283"/>
        <end position="304"/>
    </location>
</feature>
<feature type="transmembrane region" description="Helical" evidence="6">
    <location>
        <begin position="149"/>
        <end position="174"/>
    </location>
</feature>
<keyword evidence="2" id="KW-1003">Cell membrane</keyword>
<evidence type="ECO:0000256" key="2">
    <source>
        <dbReference type="ARBA" id="ARBA00022475"/>
    </source>
</evidence>
<organism evidence="8 9">
    <name type="scientific">Humibacter ginsenosidimutans</name>
    <dbReference type="NCBI Taxonomy" id="2599293"/>
    <lineage>
        <taxon>Bacteria</taxon>
        <taxon>Bacillati</taxon>
        <taxon>Actinomycetota</taxon>
        <taxon>Actinomycetes</taxon>
        <taxon>Micrococcales</taxon>
        <taxon>Microbacteriaceae</taxon>
        <taxon>Humibacter</taxon>
    </lineage>
</organism>
<dbReference type="GO" id="GO:0005886">
    <property type="term" value="C:plasma membrane"/>
    <property type="evidence" value="ECO:0007669"/>
    <property type="project" value="UniProtKB-SubCell"/>
</dbReference>
<dbReference type="AlphaFoldDB" id="A0A5B8M5N2"/>
<keyword evidence="3 6" id="KW-0812">Transmembrane</keyword>
<name>A0A5B8M5N2_9MICO</name>
<evidence type="ECO:0000256" key="1">
    <source>
        <dbReference type="ARBA" id="ARBA00004651"/>
    </source>
</evidence>
<dbReference type="EMBL" id="CP042305">
    <property type="protein sequence ID" value="QDZ15254.1"/>
    <property type="molecule type" value="Genomic_DNA"/>
</dbReference>
<keyword evidence="5 6" id="KW-0472">Membrane</keyword>
<reference evidence="8 9" key="1">
    <citation type="submission" date="2019-07" db="EMBL/GenBank/DDBJ databases">
        <title>Full genome sequence of Humibacter sp. WJ7-1.</title>
        <authorList>
            <person name="Im W.-T."/>
        </authorList>
    </citation>
    <scope>NUCLEOTIDE SEQUENCE [LARGE SCALE GENOMIC DNA]</scope>
    <source>
        <strain evidence="8 9">WJ7-1</strain>
    </source>
</reference>
<gene>
    <name evidence="8" type="ORF">FPZ11_11230</name>
</gene>
<feature type="transmembrane region" description="Helical" evidence="6">
    <location>
        <begin position="54"/>
        <end position="81"/>
    </location>
</feature>
<dbReference type="Pfam" id="PF02687">
    <property type="entry name" value="FtsX"/>
    <property type="match status" value="1"/>
</dbReference>